<dbReference type="PROSITE" id="PS51318">
    <property type="entry name" value="TAT"/>
    <property type="match status" value="1"/>
</dbReference>
<protein>
    <submittedName>
        <fullName evidence="11">Plastocyanin/azurin family copper-binding protein</fullName>
    </submittedName>
</protein>
<feature type="transmembrane region" description="Helical" evidence="9">
    <location>
        <begin position="183"/>
        <end position="202"/>
    </location>
</feature>
<gene>
    <name evidence="11" type="ORF">ACFSBT_02825</name>
</gene>
<evidence type="ECO:0000256" key="3">
    <source>
        <dbReference type="ARBA" id="ARBA00022723"/>
    </source>
</evidence>
<evidence type="ECO:0000313" key="12">
    <source>
        <dbReference type="Proteomes" id="UP001597187"/>
    </source>
</evidence>
<feature type="binding site" evidence="7">
    <location>
        <position position="109"/>
    </location>
    <ligand>
        <name>Cu cation</name>
        <dbReference type="ChEBI" id="CHEBI:23378"/>
    </ligand>
</feature>
<evidence type="ECO:0000256" key="4">
    <source>
        <dbReference type="ARBA" id="ARBA00022764"/>
    </source>
</evidence>
<dbReference type="AlphaFoldDB" id="A0ABD6AR65"/>
<feature type="binding site" evidence="7">
    <location>
        <position position="148"/>
    </location>
    <ligand>
        <name>Cu cation</name>
        <dbReference type="ChEBI" id="CHEBI:23378"/>
    </ligand>
</feature>
<dbReference type="EMBL" id="JBHUDC010000002">
    <property type="protein sequence ID" value="MFD1512212.1"/>
    <property type="molecule type" value="Genomic_DNA"/>
</dbReference>
<evidence type="ECO:0000256" key="2">
    <source>
        <dbReference type="ARBA" id="ARBA00022448"/>
    </source>
</evidence>
<keyword evidence="2" id="KW-0813">Transport</keyword>
<keyword evidence="4" id="KW-0574">Periplasm</keyword>
<evidence type="ECO:0000256" key="6">
    <source>
        <dbReference type="ARBA" id="ARBA00023008"/>
    </source>
</evidence>
<feature type="domain" description="Blue (type 1) copper" evidence="10">
    <location>
        <begin position="75"/>
        <end position="159"/>
    </location>
</feature>
<dbReference type="GO" id="GO:0042597">
    <property type="term" value="C:periplasmic space"/>
    <property type="evidence" value="ECO:0007669"/>
    <property type="project" value="UniProtKB-SubCell"/>
</dbReference>
<comment type="caution">
    <text evidence="11">The sequence shown here is derived from an EMBL/GenBank/DDBJ whole genome shotgun (WGS) entry which is preliminary data.</text>
</comment>
<keyword evidence="9" id="KW-0812">Transmembrane</keyword>
<dbReference type="InterPro" id="IPR000923">
    <property type="entry name" value="BlueCu_1"/>
</dbReference>
<accession>A0ABD6AR65</accession>
<dbReference type="GO" id="GO:0046872">
    <property type="term" value="F:metal ion binding"/>
    <property type="evidence" value="ECO:0007669"/>
    <property type="project" value="UniProtKB-KW"/>
</dbReference>
<dbReference type="InterPro" id="IPR008972">
    <property type="entry name" value="Cupredoxin"/>
</dbReference>
<dbReference type="RefSeq" id="WP_250872198.1">
    <property type="nucleotide sequence ID" value="NZ_JALXFV010000002.1"/>
</dbReference>
<comment type="cofactor">
    <cofactor evidence="7">
        <name>Cu cation</name>
        <dbReference type="ChEBI" id="CHEBI:23378"/>
    </cofactor>
    <text evidence="7">Binds 1 copper ion per subunit.</text>
</comment>
<feature type="region of interest" description="Disordered" evidence="8">
    <location>
        <begin position="29"/>
        <end position="70"/>
    </location>
</feature>
<sequence length="210" mass="21126">MTDETGLKRRDFLRAATVGGVVAAGTAGTASAQEGNESGGGGGGSGQPVDYGISGANGYEGPQSGTDATGESEVTIQVGVGPNEYSFDPVAVHVDPGTTIVWEWQSSGHNVHATSGAEFESPLQGSGTFEWTVPDDVSGIVEYQCDPHAGSGMLGALAVGSDVPRAAPVAAAEPVVGDAPKTLGIATLIAMVSTLGLAFFFLKYGGDYED</sequence>
<keyword evidence="6 7" id="KW-0186">Copper</keyword>
<evidence type="ECO:0000256" key="8">
    <source>
        <dbReference type="SAM" id="MobiDB-lite"/>
    </source>
</evidence>
<evidence type="ECO:0000256" key="1">
    <source>
        <dbReference type="ARBA" id="ARBA00004418"/>
    </source>
</evidence>
<keyword evidence="12" id="KW-1185">Reference proteome</keyword>
<evidence type="ECO:0000256" key="9">
    <source>
        <dbReference type="SAM" id="Phobius"/>
    </source>
</evidence>
<organism evidence="11 12">
    <name type="scientific">Halomarina rubra</name>
    <dbReference type="NCBI Taxonomy" id="2071873"/>
    <lineage>
        <taxon>Archaea</taxon>
        <taxon>Methanobacteriati</taxon>
        <taxon>Methanobacteriota</taxon>
        <taxon>Stenosarchaea group</taxon>
        <taxon>Halobacteria</taxon>
        <taxon>Halobacteriales</taxon>
        <taxon>Natronomonadaceae</taxon>
        <taxon>Halomarina</taxon>
    </lineage>
</organism>
<reference evidence="11 12" key="1">
    <citation type="journal article" date="2019" name="Int. J. Syst. Evol. Microbiol.">
        <title>The Global Catalogue of Microorganisms (GCM) 10K type strain sequencing project: providing services to taxonomists for standard genome sequencing and annotation.</title>
        <authorList>
            <consortium name="The Broad Institute Genomics Platform"/>
            <consortium name="The Broad Institute Genome Sequencing Center for Infectious Disease"/>
            <person name="Wu L."/>
            <person name="Ma J."/>
        </authorList>
    </citation>
    <scope>NUCLEOTIDE SEQUENCE [LARGE SCALE GENOMIC DNA]</scope>
    <source>
        <strain evidence="11 12">CGMCC 1.12563</strain>
    </source>
</reference>
<dbReference type="Proteomes" id="UP001597187">
    <property type="component" value="Unassembled WGS sequence"/>
</dbReference>
<keyword evidence="9" id="KW-0472">Membrane</keyword>
<dbReference type="InterPro" id="IPR002386">
    <property type="entry name" value="Amicyanin/Pseudoazurin"/>
</dbReference>
<feature type="compositionally biased region" description="Gly residues" evidence="8">
    <location>
        <begin position="37"/>
        <end position="46"/>
    </location>
</feature>
<dbReference type="SUPFAM" id="SSF49503">
    <property type="entry name" value="Cupredoxins"/>
    <property type="match status" value="1"/>
</dbReference>
<comment type="subcellular location">
    <subcellularLocation>
        <location evidence="1">Periplasm</location>
    </subcellularLocation>
</comment>
<evidence type="ECO:0000256" key="7">
    <source>
        <dbReference type="PIRSR" id="PIRSR602386-1"/>
    </source>
</evidence>
<dbReference type="PRINTS" id="PR00155">
    <property type="entry name" value="AMICYANIN"/>
</dbReference>
<dbReference type="Gene3D" id="2.60.40.420">
    <property type="entry name" value="Cupredoxins - blue copper proteins"/>
    <property type="match status" value="1"/>
</dbReference>
<evidence type="ECO:0000256" key="5">
    <source>
        <dbReference type="ARBA" id="ARBA00022982"/>
    </source>
</evidence>
<evidence type="ECO:0000259" key="10">
    <source>
        <dbReference type="Pfam" id="PF00127"/>
    </source>
</evidence>
<evidence type="ECO:0000313" key="11">
    <source>
        <dbReference type="EMBL" id="MFD1512212.1"/>
    </source>
</evidence>
<proteinExistence type="predicted"/>
<keyword evidence="3 7" id="KW-0479">Metal-binding</keyword>
<dbReference type="InterPro" id="IPR006311">
    <property type="entry name" value="TAT_signal"/>
</dbReference>
<keyword evidence="5" id="KW-0249">Electron transport</keyword>
<name>A0ABD6AR65_9EURY</name>
<dbReference type="Pfam" id="PF00127">
    <property type="entry name" value="Copper-bind"/>
    <property type="match status" value="1"/>
</dbReference>
<keyword evidence="9" id="KW-1133">Transmembrane helix</keyword>
<feature type="binding site" evidence="7">
    <location>
        <position position="145"/>
    </location>
    <ligand>
        <name>Cu cation</name>
        <dbReference type="ChEBI" id="CHEBI:23378"/>
    </ligand>
</feature>
<feature type="binding site" evidence="7">
    <location>
        <position position="153"/>
    </location>
    <ligand>
        <name>Cu cation</name>
        <dbReference type="ChEBI" id="CHEBI:23378"/>
    </ligand>
</feature>